<proteinExistence type="predicted"/>
<reference evidence="2" key="1">
    <citation type="journal article" date="2015" name="Int. J. Syst. Evol. Microbiol.">
        <title>Rhizobium alvei sp. nov., isolated from a freshwater river.</title>
        <authorList>
            <person name="Sheu S.Y."/>
            <person name="Huang H.W."/>
            <person name="Young C.C."/>
            <person name="Chen W.M."/>
        </authorList>
    </citation>
    <scope>NUCLEOTIDE SEQUENCE</scope>
    <source>
        <strain evidence="2">TNR-22</strain>
    </source>
</reference>
<sequence>MAKLVSLIAVPHDPTLPISERLAHEGKADPGALPALAHLATLRQRLADARPDTIVVIGSDHLGQWFMNNMAPFMVGKATRMKGPFPAEIASWGLKSCDLPIDGKLARQILRGGLERGVDFAFSDEFVADHSFTIPLNFLRPEDDLPVVPVFINLLVPPVPPGWRYRQVGDVIRSTIEDDGSDRRVAVIATGHLSNSVGGPNMMRSLVEPESEWDRNIWRLINENNIDEVVRLSTWDQLFAVGNGTPGFLGYVLAFGLARGAPPSFAEMVATKAQPACAFLGWDETSLTGGRA</sequence>
<protein>
    <submittedName>
        <fullName evidence="2">2,3-dihydroxybiphenyl 1,2-dioxygenase</fullName>
    </submittedName>
</protein>
<comment type="caution">
    <text evidence="2">The sequence shown here is derived from an EMBL/GenBank/DDBJ whole genome shotgun (WGS) entry which is preliminary data.</text>
</comment>
<dbReference type="Gene3D" id="3.40.830.10">
    <property type="entry name" value="LigB-like"/>
    <property type="match status" value="1"/>
</dbReference>
<dbReference type="RefSeq" id="WP_304378288.1">
    <property type="nucleotide sequence ID" value="NZ_JAUOZU010000017.1"/>
</dbReference>
<accession>A0ABT8YS44</accession>
<dbReference type="SUPFAM" id="SSF53213">
    <property type="entry name" value="LigB-like"/>
    <property type="match status" value="1"/>
</dbReference>
<feature type="domain" description="Extradiol ring-cleavage dioxygenase class III enzyme subunit B" evidence="1">
    <location>
        <begin position="27"/>
        <end position="268"/>
    </location>
</feature>
<dbReference type="InterPro" id="IPR004183">
    <property type="entry name" value="Xdiol_dOase_suB"/>
</dbReference>
<dbReference type="EMBL" id="JAUOZU010000017">
    <property type="protein sequence ID" value="MDO6966366.1"/>
    <property type="molecule type" value="Genomic_DNA"/>
</dbReference>
<evidence type="ECO:0000313" key="2">
    <source>
        <dbReference type="EMBL" id="MDO6966366.1"/>
    </source>
</evidence>
<keyword evidence="3" id="KW-1185">Reference proteome</keyword>
<dbReference type="Proteomes" id="UP001174932">
    <property type="component" value="Unassembled WGS sequence"/>
</dbReference>
<organism evidence="2 3">
    <name type="scientific">Rhizobium alvei</name>
    <dbReference type="NCBI Taxonomy" id="1132659"/>
    <lineage>
        <taxon>Bacteria</taxon>
        <taxon>Pseudomonadati</taxon>
        <taxon>Pseudomonadota</taxon>
        <taxon>Alphaproteobacteria</taxon>
        <taxon>Hyphomicrobiales</taxon>
        <taxon>Rhizobiaceae</taxon>
        <taxon>Rhizobium/Agrobacterium group</taxon>
        <taxon>Rhizobium</taxon>
    </lineage>
</organism>
<dbReference type="CDD" id="cd07359">
    <property type="entry name" value="PCA_45_Doxase_B_like"/>
    <property type="match status" value="1"/>
</dbReference>
<evidence type="ECO:0000259" key="1">
    <source>
        <dbReference type="Pfam" id="PF02900"/>
    </source>
</evidence>
<reference evidence="2" key="2">
    <citation type="submission" date="2023-07" db="EMBL/GenBank/DDBJ databases">
        <authorList>
            <person name="Shen H."/>
        </authorList>
    </citation>
    <scope>NUCLEOTIDE SEQUENCE</scope>
    <source>
        <strain evidence="2">TNR-22</strain>
    </source>
</reference>
<dbReference type="Pfam" id="PF02900">
    <property type="entry name" value="LigB"/>
    <property type="match status" value="1"/>
</dbReference>
<gene>
    <name evidence="2" type="ORF">Q4481_20635</name>
</gene>
<evidence type="ECO:0000313" key="3">
    <source>
        <dbReference type="Proteomes" id="UP001174932"/>
    </source>
</evidence>
<name>A0ABT8YS44_9HYPH</name>